<reference evidence="4 5" key="1">
    <citation type="submission" date="2019-09" db="EMBL/GenBank/DDBJ databases">
        <title>Draft genome sequence of Ginsengibacter sp. BR5-29.</title>
        <authorList>
            <person name="Im W.-T."/>
        </authorList>
    </citation>
    <scope>NUCLEOTIDE SEQUENCE [LARGE SCALE GENOMIC DNA]</scope>
    <source>
        <strain evidence="4 5">BR5-29</strain>
    </source>
</reference>
<dbReference type="GO" id="GO:0004869">
    <property type="term" value="F:cysteine-type endopeptidase inhibitor activity"/>
    <property type="evidence" value="ECO:0007669"/>
    <property type="project" value="UniProtKB-KW"/>
</dbReference>
<name>A0A5J5IBQ1_9BACT</name>
<keyword evidence="5" id="KW-1185">Reference proteome</keyword>
<feature type="domain" description="Proteinase inhibitor I42 chagasin" evidence="3">
    <location>
        <begin position="12"/>
        <end position="100"/>
    </location>
</feature>
<dbReference type="Pfam" id="PF09394">
    <property type="entry name" value="Inhibitor_I42"/>
    <property type="match status" value="1"/>
</dbReference>
<sequence length="104" mass="11534">MAGTGIEEIVIQPGGSKTIKLKGLASAGYEWNYTIEGNNDLVTISKEFVLTEELTQKNMGASADEVFTIKANKKGSVVIYFFQKRGWEKDIAPVHEKTIRVIIE</sequence>
<dbReference type="AlphaFoldDB" id="A0A5J5IBQ1"/>
<proteinExistence type="predicted"/>
<dbReference type="EMBL" id="VYQF01000017">
    <property type="protein sequence ID" value="KAA9034354.1"/>
    <property type="molecule type" value="Genomic_DNA"/>
</dbReference>
<comment type="caution">
    <text evidence="4">The sequence shown here is derived from an EMBL/GenBank/DDBJ whole genome shotgun (WGS) entry which is preliminary data.</text>
</comment>
<evidence type="ECO:0000256" key="2">
    <source>
        <dbReference type="ARBA" id="ARBA00022704"/>
    </source>
</evidence>
<evidence type="ECO:0000259" key="3">
    <source>
        <dbReference type="Pfam" id="PF09394"/>
    </source>
</evidence>
<dbReference type="Gene3D" id="2.60.40.2020">
    <property type="match status" value="1"/>
</dbReference>
<evidence type="ECO:0000313" key="5">
    <source>
        <dbReference type="Proteomes" id="UP000326903"/>
    </source>
</evidence>
<gene>
    <name evidence="4" type="ORF">FW778_22845</name>
</gene>
<dbReference type="InterPro" id="IPR018990">
    <property type="entry name" value="Prot_inh_I42_chagasin"/>
</dbReference>
<keyword evidence="1" id="KW-0646">Protease inhibitor</keyword>
<dbReference type="InterPro" id="IPR036331">
    <property type="entry name" value="Chagasin-like_sf"/>
</dbReference>
<dbReference type="Proteomes" id="UP000326903">
    <property type="component" value="Unassembled WGS sequence"/>
</dbReference>
<dbReference type="SUPFAM" id="SSF141066">
    <property type="entry name" value="ICP-like"/>
    <property type="match status" value="1"/>
</dbReference>
<evidence type="ECO:0000313" key="4">
    <source>
        <dbReference type="EMBL" id="KAA9034354.1"/>
    </source>
</evidence>
<organism evidence="4 5">
    <name type="scientific">Ginsengibacter hankyongi</name>
    <dbReference type="NCBI Taxonomy" id="2607284"/>
    <lineage>
        <taxon>Bacteria</taxon>
        <taxon>Pseudomonadati</taxon>
        <taxon>Bacteroidota</taxon>
        <taxon>Chitinophagia</taxon>
        <taxon>Chitinophagales</taxon>
        <taxon>Chitinophagaceae</taxon>
        <taxon>Ginsengibacter</taxon>
    </lineage>
</organism>
<keyword evidence="2" id="KW-0789">Thiol protease inhibitor</keyword>
<evidence type="ECO:0000256" key="1">
    <source>
        <dbReference type="ARBA" id="ARBA00022690"/>
    </source>
</evidence>
<accession>A0A5J5IBQ1</accession>
<dbReference type="RefSeq" id="WP_150417245.1">
    <property type="nucleotide sequence ID" value="NZ_VYQF01000017.1"/>
</dbReference>
<protein>
    <submittedName>
        <fullName evidence="4">Protease inhibitor I42 family protein</fullName>
    </submittedName>
</protein>